<dbReference type="EMBL" id="BAABIG010000001">
    <property type="protein sequence ID" value="GAA4782277.1"/>
    <property type="molecule type" value="Genomic_DNA"/>
</dbReference>
<comment type="caution">
    <text evidence="2">The sequence shown here is derived from an EMBL/GenBank/DDBJ whole genome shotgun (WGS) entry which is preliminary data.</text>
</comment>
<organism evidence="2 3">
    <name type="scientific">Streptomyces ziwulingensis</name>
    <dbReference type="NCBI Taxonomy" id="1045501"/>
    <lineage>
        <taxon>Bacteria</taxon>
        <taxon>Bacillati</taxon>
        <taxon>Actinomycetota</taxon>
        <taxon>Actinomycetes</taxon>
        <taxon>Kitasatosporales</taxon>
        <taxon>Streptomycetaceae</taxon>
        <taxon>Streptomyces</taxon>
    </lineage>
</organism>
<feature type="region of interest" description="Disordered" evidence="1">
    <location>
        <begin position="93"/>
        <end position="115"/>
    </location>
</feature>
<dbReference type="SUPFAM" id="SSF56784">
    <property type="entry name" value="HAD-like"/>
    <property type="match status" value="1"/>
</dbReference>
<dbReference type="InterPro" id="IPR036412">
    <property type="entry name" value="HAD-like_sf"/>
</dbReference>
<evidence type="ECO:0000313" key="3">
    <source>
        <dbReference type="Proteomes" id="UP001501265"/>
    </source>
</evidence>
<dbReference type="Proteomes" id="UP001501265">
    <property type="component" value="Unassembled WGS sequence"/>
</dbReference>
<keyword evidence="3" id="KW-1185">Reference proteome</keyword>
<gene>
    <name evidence="2" type="ORF">GCM10023220_01060</name>
</gene>
<evidence type="ECO:0008006" key="4">
    <source>
        <dbReference type="Google" id="ProtNLM"/>
    </source>
</evidence>
<reference evidence="3" key="1">
    <citation type="journal article" date="2019" name="Int. J. Syst. Evol. Microbiol.">
        <title>The Global Catalogue of Microorganisms (GCM) 10K type strain sequencing project: providing services to taxonomists for standard genome sequencing and annotation.</title>
        <authorList>
            <consortium name="The Broad Institute Genomics Platform"/>
            <consortium name="The Broad Institute Genome Sequencing Center for Infectious Disease"/>
            <person name="Wu L."/>
            <person name="Ma J."/>
        </authorList>
    </citation>
    <scope>NUCLEOTIDE SEQUENCE [LARGE SCALE GENOMIC DNA]</scope>
    <source>
        <strain evidence="3">JCM 18081</strain>
    </source>
</reference>
<protein>
    <recommendedName>
        <fullName evidence="4">Hydrolase</fullName>
    </recommendedName>
</protein>
<proteinExistence type="predicted"/>
<evidence type="ECO:0000256" key="1">
    <source>
        <dbReference type="SAM" id="MobiDB-lite"/>
    </source>
</evidence>
<accession>A0ABP9AKB8</accession>
<dbReference type="PANTHER" id="PTHR43611">
    <property type="entry name" value="ALPHA-D-GLUCOSE 1-PHOSPHATE PHOSPHATASE"/>
    <property type="match status" value="1"/>
</dbReference>
<dbReference type="Gene3D" id="3.40.50.1000">
    <property type="entry name" value="HAD superfamily/HAD-like"/>
    <property type="match status" value="1"/>
</dbReference>
<dbReference type="PANTHER" id="PTHR43611:SF3">
    <property type="entry name" value="FLAVIN MONONUCLEOTIDE HYDROLASE 1, CHLOROPLATIC"/>
    <property type="match status" value="1"/>
</dbReference>
<dbReference type="InterPro" id="IPR023214">
    <property type="entry name" value="HAD_sf"/>
</dbReference>
<name>A0ABP9AKB8_9ACTN</name>
<evidence type="ECO:0000313" key="2">
    <source>
        <dbReference type="EMBL" id="GAA4782277.1"/>
    </source>
</evidence>
<sequence length="115" mass="12296">MPVGVLSNCTDALRADLQHHGITFDHVLPSAELGVDKPSPHAYRHAASQMGIPTHALAYYDDEPTFVHAARSVGMHAYLFAGADKFTTHLRGHGLPLPTRHGSNAPARIAQAPDG</sequence>